<comment type="caution">
    <text evidence="4">The sequence shown here is derived from an EMBL/GenBank/DDBJ whole genome shotgun (WGS) entry which is preliminary data.</text>
</comment>
<dbReference type="InterPro" id="IPR023753">
    <property type="entry name" value="FAD/NAD-binding_dom"/>
</dbReference>
<proteinExistence type="predicted"/>
<keyword evidence="5" id="KW-1185">Reference proteome</keyword>
<organism evidence="4 5">
    <name type="scientific">Winogradskyella rapida</name>
    <dbReference type="NCBI Taxonomy" id="549701"/>
    <lineage>
        <taxon>Bacteria</taxon>
        <taxon>Pseudomonadati</taxon>
        <taxon>Bacteroidota</taxon>
        <taxon>Flavobacteriia</taxon>
        <taxon>Flavobacteriales</taxon>
        <taxon>Flavobacteriaceae</taxon>
        <taxon>Winogradskyella</taxon>
    </lineage>
</organism>
<evidence type="ECO:0000313" key="5">
    <source>
        <dbReference type="Proteomes" id="UP001597086"/>
    </source>
</evidence>
<evidence type="ECO:0000313" key="4">
    <source>
        <dbReference type="EMBL" id="MFD1014867.1"/>
    </source>
</evidence>
<evidence type="ECO:0000256" key="2">
    <source>
        <dbReference type="ARBA" id="ARBA00023002"/>
    </source>
</evidence>
<accession>A0ABW3KN16</accession>
<name>A0ABW3KN16_9FLAO</name>
<dbReference type="InterPro" id="IPR006311">
    <property type="entry name" value="TAT_signal"/>
</dbReference>
<keyword evidence="2" id="KW-0560">Oxidoreductase</keyword>
<feature type="domain" description="FAD/NAD(P)-binding" evidence="3">
    <location>
        <begin position="43"/>
        <end position="322"/>
    </location>
</feature>
<sequence length="340" mass="37041">MKKNSQTRRNFIKSTSLAVSAMAFSSALKAFKSLEDMKENQQFDVVIIGGSYAGLSAAMTLGRSLRSVLIIDGGNPCNKQTPHSHNFLTQDGATPKEIAEVAKAQVLNYPSVNFLNDLVVSVRKMDFGFEVSTQALKSVKAKKLLFATGVKDIMPNLKGFSECWGISVLHCPYCHGYEVAHKNLGIIAKGDTAFDLCMLIQHWAGDLTLFTNGPSELTLQQLNSIEKLHIKVVEEKIAALHHTQGKIDSIAFEDGAKKAIEAVFSRVPFEQHCKLPIELGCDITDTGHIQVDFFQKTNIAGLFCAGDNTTPFRTVSSATSAGTKAGAFINMELLQEALPK</sequence>
<evidence type="ECO:0000256" key="1">
    <source>
        <dbReference type="ARBA" id="ARBA00022630"/>
    </source>
</evidence>
<dbReference type="InterPro" id="IPR050097">
    <property type="entry name" value="Ferredoxin-NADP_redctase_2"/>
</dbReference>
<dbReference type="PANTHER" id="PTHR48105">
    <property type="entry name" value="THIOREDOXIN REDUCTASE 1-RELATED-RELATED"/>
    <property type="match status" value="1"/>
</dbReference>
<dbReference type="Pfam" id="PF07992">
    <property type="entry name" value="Pyr_redox_2"/>
    <property type="match status" value="1"/>
</dbReference>
<dbReference type="InterPro" id="IPR036188">
    <property type="entry name" value="FAD/NAD-bd_sf"/>
</dbReference>
<dbReference type="Gene3D" id="3.50.50.60">
    <property type="entry name" value="FAD/NAD(P)-binding domain"/>
    <property type="match status" value="2"/>
</dbReference>
<evidence type="ECO:0000259" key="3">
    <source>
        <dbReference type="Pfam" id="PF07992"/>
    </source>
</evidence>
<protein>
    <submittedName>
        <fullName evidence="4">NAD(P)/FAD-dependent oxidoreductase</fullName>
    </submittedName>
</protein>
<reference evidence="5" key="1">
    <citation type="journal article" date="2019" name="Int. J. Syst. Evol. Microbiol.">
        <title>The Global Catalogue of Microorganisms (GCM) 10K type strain sequencing project: providing services to taxonomists for standard genome sequencing and annotation.</title>
        <authorList>
            <consortium name="The Broad Institute Genomics Platform"/>
            <consortium name="The Broad Institute Genome Sequencing Center for Infectious Disease"/>
            <person name="Wu L."/>
            <person name="Ma J."/>
        </authorList>
    </citation>
    <scope>NUCLEOTIDE SEQUENCE [LARGE SCALE GENOMIC DNA]</scope>
    <source>
        <strain evidence="5">CCUG 56098</strain>
    </source>
</reference>
<keyword evidence="1" id="KW-0285">Flavoprotein</keyword>
<dbReference type="RefSeq" id="WP_386113820.1">
    <property type="nucleotide sequence ID" value="NZ_JBHTKM010000010.1"/>
</dbReference>
<gene>
    <name evidence="4" type="ORF">ACFQ13_02935</name>
</gene>
<dbReference type="SUPFAM" id="SSF51905">
    <property type="entry name" value="FAD/NAD(P)-binding domain"/>
    <property type="match status" value="1"/>
</dbReference>
<dbReference type="PRINTS" id="PR00368">
    <property type="entry name" value="FADPNR"/>
</dbReference>
<dbReference type="EMBL" id="JBHTKM010000010">
    <property type="protein sequence ID" value="MFD1014867.1"/>
    <property type="molecule type" value="Genomic_DNA"/>
</dbReference>
<dbReference type="Proteomes" id="UP001597086">
    <property type="component" value="Unassembled WGS sequence"/>
</dbReference>
<dbReference type="PRINTS" id="PR00469">
    <property type="entry name" value="PNDRDTASEII"/>
</dbReference>
<dbReference type="PROSITE" id="PS51318">
    <property type="entry name" value="TAT"/>
    <property type="match status" value="1"/>
</dbReference>